<accession>D8U9M2</accession>
<reference evidence="3 4" key="1">
    <citation type="journal article" date="2010" name="Science">
        <title>Genomic analysis of organismal complexity in the multicellular green alga Volvox carteri.</title>
        <authorList>
            <person name="Prochnik S.E."/>
            <person name="Umen J."/>
            <person name="Nedelcu A.M."/>
            <person name="Hallmann A."/>
            <person name="Miller S.M."/>
            <person name="Nishii I."/>
            <person name="Ferris P."/>
            <person name="Kuo A."/>
            <person name="Mitros T."/>
            <person name="Fritz-Laylin L.K."/>
            <person name="Hellsten U."/>
            <person name="Chapman J."/>
            <person name="Simakov O."/>
            <person name="Rensing S.A."/>
            <person name="Terry A."/>
            <person name="Pangilinan J."/>
            <person name="Kapitonov V."/>
            <person name="Jurka J."/>
            <person name="Salamov A."/>
            <person name="Shapiro H."/>
            <person name="Schmutz J."/>
            <person name="Grimwood J."/>
            <person name="Lindquist E."/>
            <person name="Lucas S."/>
            <person name="Grigoriev I.V."/>
            <person name="Schmitt R."/>
            <person name="Kirk D."/>
            <person name="Rokhsar D.S."/>
        </authorList>
    </citation>
    <scope>NUCLEOTIDE SEQUENCE [LARGE SCALE GENOMIC DNA]</scope>
    <source>
        <strain evidence="4">f. Nagariensis / Eve</strain>
    </source>
</reference>
<name>D8U9M2_VOLCA</name>
<dbReference type="GeneID" id="9616276"/>
<sequence>MVIQNQATMCYHKRDPRASRHRADEHSQKIAFVQDSPRSLTRQAGHLSSPAEFTRSHGPNTDELCKGPVESITPTAPESYAAVSIASAHGNKAPIYHGIAEVKHRRNAEAGPPPEGLRPPLPSALQQQSRDIHKLSLIQAFLDPKLPSRGCSGPKQRSLDPLLVPHPGGSAPPSRLMRIHTPPTAAAAAVTTRPGSKSHGTKRTTSARKDATIGVNCQIRHVPRLVDATRTHAVPHEMHATFSDTADVCHWTASCGNSPVSGDVRQATNGALGTCSLPADGRAQEPSVRRPTAGLSYNASAGGTGVHTTMAGCTTDCRIMGGDTAMCITAAGDTAVCTTMAGGLSPDPAAAGSYLRKTDHFGAGSGTCSRNAMHAIVCSDSQDTAMFTTMDVGLDPGISARGFLSSGGSGQGLYDAYNPSEGEIVIIDLNTWVMPDMSDESHTRCVWPVVCGRRDGSGNTGECGGGAVTAPIASGPGAAAGAAATTASGGSAATRAAHTRLGVYLRPHEGWAAGGGKDAGGSWDGCAGGEWSCRQGFMLATATAAAGDGEEERENPAASNGILTLLETQPLHDAAAAAAAFPAAAAIACRAHAAPCARGAYALGPTAGSSARCDPTATARPRRSARSSNAVDEVSGEAVAKADTTLTLAGGVSGLTEVGGSSPASGTCPEGTSPTAALLPRSDPASRTASSKWLQGAMEDGLDRSSPAVDAKLFGAIQCAACQMYSCSYSGYDHSSYRGDLNGLLLRSIESYGGTGIVTFRATSPCGKTLTAKVTELPHGMDLSYISFVASSGCGADGAATLAPAPAVVDLPAELPSAVASTAAATIAMATTDAWNTDLDPGIWAGALQSAADIAWLMYLSHPNIARIHLWRNGVYLKPCKATASKDAQTTNTTDAAATTTITTEVTAAAAMAANASFGKASGVLSLRLDIDGDCNRERNGRAPVDGAGTVATVGQSAGADVSVAADAAADADTNATTGTSSPVCLVLVTSCDLGSLRTALDKGLFGRHRACGEPARSARVVDWKAILHTLLDVARALRYLHGKHIVHRSLQPDAVQLYSNGSDPRGFTAKLAEFGLAVRLHPHPQQQKSEPLASHGKTRFEREEQRQQQQQGRGEASERTSAIGPLHSIPPEAFQGTVVM</sequence>
<dbReference type="InParanoid" id="D8U9M2"/>
<dbReference type="KEGG" id="vcn:VOLCADRAFT_96253"/>
<dbReference type="PANTHER" id="PTHR44329">
    <property type="entry name" value="SERINE/THREONINE-PROTEIN KINASE TNNI3K-RELATED"/>
    <property type="match status" value="1"/>
</dbReference>
<feature type="compositionally biased region" description="Polar residues" evidence="1">
    <location>
        <begin position="662"/>
        <end position="675"/>
    </location>
</feature>
<dbReference type="InterPro" id="IPR051681">
    <property type="entry name" value="Ser/Thr_Kinases-Pseudokinases"/>
</dbReference>
<feature type="region of interest" description="Disordered" evidence="1">
    <location>
        <begin position="278"/>
        <end position="297"/>
    </location>
</feature>
<feature type="compositionally biased region" description="Pro residues" evidence="1">
    <location>
        <begin position="111"/>
        <end position="122"/>
    </location>
</feature>
<organism evidence="4">
    <name type="scientific">Volvox carteri f. nagariensis</name>
    <dbReference type="NCBI Taxonomy" id="3068"/>
    <lineage>
        <taxon>Eukaryota</taxon>
        <taxon>Viridiplantae</taxon>
        <taxon>Chlorophyta</taxon>
        <taxon>core chlorophytes</taxon>
        <taxon>Chlorophyceae</taxon>
        <taxon>CS clade</taxon>
        <taxon>Chlamydomonadales</taxon>
        <taxon>Volvocaceae</taxon>
        <taxon>Volvox</taxon>
    </lineage>
</organism>
<dbReference type="Pfam" id="PF07714">
    <property type="entry name" value="PK_Tyr_Ser-Thr"/>
    <property type="match status" value="1"/>
</dbReference>
<dbReference type="GO" id="GO:0004674">
    <property type="term" value="F:protein serine/threonine kinase activity"/>
    <property type="evidence" value="ECO:0007669"/>
    <property type="project" value="TreeGrafter"/>
</dbReference>
<proteinExistence type="predicted"/>
<dbReference type="InterPro" id="IPR001245">
    <property type="entry name" value="Ser-Thr/Tyr_kinase_cat_dom"/>
</dbReference>
<dbReference type="InterPro" id="IPR000719">
    <property type="entry name" value="Prot_kinase_dom"/>
</dbReference>
<dbReference type="PANTHER" id="PTHR44329:SF214">
    <property type="entry name" value="PROTEIN KINASE DOMAIN-CONTAINING PROTEIN"/>
    <property type="match status" value="1"/>
</dbReference>
<feature type="region of interest" description="Disordered" evidence="1">
    <location>
        <begin position="1081"/>
        <end position="1141"/>
    </location>
</feature>
<gene>
    <name evidence="3" type="ORF">VOLCADRAFT_96253</name>
</gene>
<evidence type="ECO:0000313" key="3">
    <source>
        <dbReference type="EMBL" id="EFJ43607.1"/>
    </source>
</evidence>
<dbReference type="PROSITE" id="PS50011">
    <property type="entry name" value="PROTEIN_KINASE_DOM"/>
    <property type="match status" value="1"/>
</dbReference>
<dbReference type="GO" id="GO:0005524">
    <property type="term" value="F:ATP binding"/>
    <property type="evidence" value="ECO:0007669"/>
    <property type="project" value="InterPro"/>
</dbReference>
<dbReference type="EMBL" id="GL378371">
    <property type="protein sequence ID" value="EFJ43607.1"/>
    <property type="molecule type" value="Genomic_DNA"/>
</dbReference>
<protein>
    <recommendedName>
        <fullName evidence="2">Protein kinase domain-containing protein</fullName>
    </recommendedName>
</protein>
<feature type="region of interest" description="Disordered" evidence="1">
    <location>
        <begin position="606"/>
        <end position="632"/>
    </location>
</feature>
<keyword evidence="4" id="KW-1185">Reference proteome</keyword>
<dbReference type="RefSeq" id="XP_002955307.1">
    <property type="nucleotide sequence ID" value="XM_002955261.1"/>
</dbReference>
<feature type="region of interest" description="Disordered" evidence="1">
    <location>
        <begin position="107"/>
        <end position="130"/>
    </location>
</feature>
<dbReference type="SUPFAM" id="SSF56112">
    <property type="entry name" value="Protein kinase-like (PK-like)"/>
    <property type="match status" value="1"/>
</dbReference>
<dbReference type="Gene3D" id="1.10.510.10">
    <property type="entry name" value="Transferase(Phosphotransferase) domain 1"/>
    <property type="match status" value="1"/>
</dbReference>
<feature type="domain" description="Protein kinase" evidence="2">
    <location>
        <begin position="786"/>
        <end position="1141"/>
    </location>
</feature>
<evidence type="ECO:0000259" key="2">
    <source>
        <dbReference type="PROSITE" id="PS50011"/>
    </source>
</evidence>
<evidence type="ECO:0000256" key="1">
    <source>
        <dbReference type="SAM" id="MobiDB-lite"/>
    </source>
</evidence>
<feature type="region of interest" description="Disordered" evidence="1">
    <location>
        <begin position="146"/>
        <end position="171"/>
    </location>
</feature>
<feature type="region of interest" description="Disordered" evidence="1">
    <location>
        <begin position="658"/>
        <end position="692"/>
    </location>
</feature>
<feature type="region of interest" description="Disordered" evidence="1">
    <location>
        <begin position="188"/>
        <end position="208"/>
    </location>
</feature>
<dbReference type="InterPro" id="IPR011009">
    <property type="entry name" value="Kinase-like_dom_sf"/>
</dbReference>
<dbReference type="AlphaFoldDB" id="D8U9M2"/>
<dbReference type="Proteomes" id="UP000001058">
    <property type="component" value="Unassembled WGS sequence"/>
</dbReference>
<evidence type="ECO:0000313" key="4">
    <source>
        <dbReference type="Proteomes" id="UP000001058"/>
    </source>
</evidence>
<dbReference type="STRING" id="3068.D8U9M2"/>
<feature type="region of interest" description="Disordered" evidence="1">
    <location>
        <begin position="38"/>
        <end position="71"/>
    </location>
</feature>
<dbReference type="OrthoDB" id="4062651at2759"/>